<feature type="domain" description="DDE-1" evidence="1">
    <location>
        <begin position="38"/>
        <end position="118"/>
    </location>
</feature>
<dbReference type="InterPro" id="IPR050863">
    <property type="entry name" value="CenT-Element_Derived"/>
</dbReference>
<dbReference type="AlphaFoldDB" id="A0A9N9GQP7"/>
<evidence type="ECO:0000313" key="2">
    <source>
        <dbReference type="EMBL" id="CAG8626643.1"/>
    </source>
</evidence>
<evidence type="ECO:0000313" key="3">
    <source>
        <dbReference type="Proteomes" id="UP000789706"/>
    </source>
</evidence>
<dbReference type="EMBL" id="CAJVPK010003384">
    <property type="protein sequence ID" value="CAG8626643.1"/>
    <property type="molecule type" value="Genomic_DNA"/>
</dbReference>
<dbReference type="PANTHER" id="PTHR19303:SF73">
    <property type="entry name" value="PROTEIN PDC2"/>
    <property type="match status" value="1"/>
</dbReference>
<sequence length="192" mass="22496">TEKLKPLFIHKYENPWAFKHINKKTPPVDYYWNLKTTQVTNITIEFLSPNITAHLQPCNQGIINNFKAQYRKLFLNNRVKAFDKYNEYGIKPVEINIKKCIKYVACAWNNVTESTIKNSLIDKLNLENSLSTNEFIHYDSTVIIIEIRTNDEILAAIISNKKDEIEEDSDPSPIITHNEAIESYDKIIWYLE</sequence>
<organism evidence="2 3">
    <name type="scientific">Diversispora eburnea</name>
    <dbReference type="NCBI Taxonomy" id="1213867"/>
    <lineage>
        <taxon>Eukaryota</taxon>
        <taxon>Fungi</taxon>
        <taxon>Fungi incertae sedis</taxon>
        <taxon>Mucoromycota</taxon>
        <taxon>Glomeromycotina</taxon>
        <taxon>Glomeromycetes</taxon>
        <taxon>Diversisporales</taxon>
        <taxon>Diversisporaceae</taxon>
        <taxon>Diversispora</taxon>
    </lineage>
</organism>
<evidence type="ECO:0000259" key="1">
    <source>
        <dbReference type="Pfam" id="PF03184"/>
    </source>
</evidence>
<reference evidence="2" key="1">
    <citation type="submission" date="2021-06" db="EMBL/GenBank/DDBJ databases">
        <authorList>
            <person name="Kallberg Y."/>
            <person name="Tangrot J."/>
            <person name="Rosling A."/>
        </authorList>
    </citation>
    <scope>NUCLEOTIDE SEQUENCE</scope>
    <source>
        <strain evidence="2">AZ414A</strain>
    </source>
</reference>
<protein>
    <submittedName>
        <fullName evidence="2">8433_t:CDS:1</fullName>
    </submittedName>
</protein>
<dbReference type="GO" id="GO:0005634">
    <property type="term" value="C:nucleus"/>
    <property type="evidence" value="ECO:0007669"/>
    <property type="project" value="TreeGrafter"/>
</dbReference>
<dbReference type="Pfam" id="PF03184">
    <property type="entry name" value="DDE_1"/>
    <property type="match status" value="1"/>
</dbReference>
<dbReference type="PANTHER" id="PTHR19303">
    <property type="entry name" value="TRANSPOSON"/>
    <property type="match status" value="1"/>
</dbReference>
<gene>
    <name evidence="2" type="ORF">DEBURN_LOCUS10593</name>
</gene>
<feature type="non-terminal residue" evidence="2">
    <location>
        <position position="192"/>
    </location>
</feature>
<proteinExistence type="predicted"/>
<name>A0A9N9GQP7_9GLOM</name>
<dbReference type="GO" id="GO:0003677">
    <property type="term" value="F:DNA binding"/>
    <property type="evidence" value="ECO:0007669"/>
    <property type="project" value="TreeGrafter"/>
</dbReference>
<keyword evidence="3" id="KW-1185">Reference proteome</keyword>
<dbReference type="InterPro" id="IPR004875">
    <property type="entry name" value="DDE_SF_endonuclease_dom"/>
</dbReference>
<dbReference type="OrthoDB" id="2444286at2759"/>
<comment type="caution">
    <text evidence="2">The sequence shown here is derived from an EMBL/GenBank/DDBJ whole genome shotgun (WGS) entry which is preliminary data.</text>
</comment>
<accession>A0A9N9GQP7</accession>
<dbReference type="Proteomes" id="UP000789706">
    <property type="component" value="Unassembled WGS sequence"/>
</dbReference>